<keyword evidence="2" id="KW-0812">Transmembrane</keyword>
<feature type="region of interest" description="Disordered" evidence="1">
    <location>
        <begin position="37"/>
        <end position="80"/>
    </location>
</feature>
<dbReference type="Proteomes" id="UP001301769">
    <property type="component" value="Unassembled WGS sequence"/>
</dbReference>
<feature type="transmembrane region" description="Helical" evidence="2">
    <location>
        <begin position="370"/>
        <end position="390"/>
    </location>
</feature>
<name>A0AAN6Y0K0_9PEZI</name>
<dbReference type="Pfam" id="PF11915">
    <property type="entry name" value="DUF3433"/>
    <property type="match status" value="1"/>
</dbReference>
<comment type="caution">
    <text evidence="3">The sequence shown here is derived from an EMBL/GenBank/DDBJ whole genome shotgun (WGS) entry which is preliminary data.</text>
</comment>
<feature type="transmembrane region" description="Helical" evidence="2">
    <location>
        <begin position="229"/>
        <end position="248"/>
    </location>
</feature>
<dbReference type="AlphaFoldDB" id="A0AAN6Y0K0"/>
<feature type="region of interest" description="Disordered" evidence="1">
    <location>
        <begin position="1"/>
        <end position="22"/>
    </location>
</feature>
<dbReference type="PANTHER" id="PTHR37544:SF3">
    <property type="entry name" value="SPRAY"/>
    <property type="match status" value="1"/>
</dbReference>
<evidence type="ECO:0000313" key="4">
    <source>
        <dbReference type="Proteomes" id="UP001301769"/>
    </source>
</evidence>
<sequence>MTRVLSAESSRSASSHSFPSPPSIITITVDSHTVLLPQTSPATGGTRAANPSGPQTAGGGWHPGVPHRPPTGPIPPDIHDSFSNLRSEADYHLASLVPVLLATLLSIPVGIFTASINSLLPFRAMCHSVSGHKGGAGAGDSICLPRGGGNIFCSAPRTSLRFLRAFNDPLPLLNLILGVLSIVLVPMSSEILRLEFSKVSCAQLGMISDLTTDPECAYGLRKSIYPIRFAEGILAGMAVVIMWMGLLLKKSESGVASEPWNVAAVAGLAAALHEPPLSGIRSCDESDQTGIAEMQNELAGMRFKLGYFKGSESGPGERYGILVVKEQPVDEMNGGSVRITTKSPPQKRKATVSRYISRIWSGLVPETRQLLVRILALVLITGLFILILYYEVTLLDTPFERFMDSQSFGVRVLFTGFGTAVSSFWEYYFNQVSESQLYQRLASDSQPAKSSFNLSPPSNVFVGLWRSFRTRDIHSFNIALAALLAKFTPILFSNIPFRNTVTWKMHEFCTWMAIVFLAYMILVLLSSIPGWRRLTGMMTRGRWKIPAKYSQCYLPVRPDTIGACVYYVRDAKLLGDFEGTSLMGRKERDKLLNAMGKRYVFGDVVGASGMRRVGVDYYLDEE</sequence>
<dbReference type="EMBL" id="MU858193">
    <property type="protein sequence ID" value="KAK4209820.1"/>
    <property type="molecule type" value="Genomic_DNA"/>
</dbReference>
<feature type="compositionally biased region" description="Low complexity" evidence="1">
    <location>
        <begin position="1"/>
        <end position="18"/>
    </location>
</feature>
<feature type="compositionally biased region" description="Pro residues" evidence="1">
    <location>
        <begin position="66"/>
        <end position="76"/>
    </location>
</feature>
<evidence type="ECO:0000256" key="1">
    <source>
        <dbReference type="SAM" id="MobiDB-lite"/>
    </source>
</evidence>
<evidence type="ECO:0000313" key="3">
    <source>
        <dbReference type="EMBL" id="KAK4209820.1"/>
    </source>
</evidence>
<evidence type="ECO:0000256" key="2">
    <source>
        <dbReference type="SAM" id="Phobius"/>
    </source>
</evidence>
<accession>A0AAN6Y0K0</accession>
<feature type="transmembrane region" description="Helical" evidence="2">
    <location>
        <begin position="410"/>
        <end position="429"/>
    </location>
</feature>
<proteinExistence type="predicted"/>
<keyword evidence="4" id="KW-1185">Reference proteome</keyword>
<feature type="transmembrane region" description="Helical" evidence="2">
    <location>
        <begin position="170"/>
        <end position="189"/>
    </location>
</feature>
<dbReference type="InterPro" id="IPR021840">
    <property type="entry name" value="DUF3433"/>
</dbReference>
<dbReference type="PANTHER" id="PTHR37544">
    <property type="entry name" value="SPRAY-RELATED"/>
    <property type="match status" value="1"/>
</dbReference>
<keyword evidence="2" id="KW-0472">Membrane</keyword>
<keyword evidence="2" id="KW-1133">Transmembrane helix</keyword>
<reference evidence="3" key="2">
    <citation type="submission" date="2023-05" db="EMBL/GenBank/DDBJ databases">
        <authorList>
            <consortium name="Lawrence Berkeley National Laboratory"/>
            <person name="Steindorff A."/>
            <person name="Hensen N."/>
            <person name="Bonometti L."/>
            <person name="Westerberg I."/>
            <person name="Brannstrom I.O."/>
            <person name="Guillou S."/>
            <person name="Cros-Aarteil S."/>
            <person name="Calhoun S."/>
            <person name="Haridas S."/>
            <person name="Kuo A."/>
            <person name="Mondo S."/>
            <person name="Pangilinan J."/>
            <person name="Riley R."/>
            <person name="Labutti K."/>
            <person name="Andreopoulos B."/>
            <person name="Lipzen A."/>
            <person name="Chen C."/>
            <person name="Yanf M."/>
            <person name="Daum C."/>
            <person name="Ng V."/>
            <person name="Clum A."/>
            <person name="Ohm R."/>
            <person name="Martin F."/>
            <person name="Silar P."/>
            <person name="Natvig D."/>
            <person name="Lalanne C."/>
            <person name="Gautier V."/>
            <person name="Ament-Velasquez S.L."/>
            <person name="Kruys A."/>
            <person name="Hutchinson M.I."/>
            <person name="Powell A.J."/>
            <person name="Barry K."/>
            <person name="Miller A.N."/>
            <person name="Grigoriev I.V."/>
            <person name="Debuchy R."/>
            <person name="Gladieux P."/>
            <person name="Thoren M.H."/>
            <person name="Johannesson H."/>
        </authorList>
    </citation>
    <scope>NUCLEOTIDE SEQUENCE</scope>
    <source>
        <strain evidence="3">PSN293</strain>
    </source>
</reference>
<gene>
    <name evidence="3" type="ORF">QBC37DRAFT_323328</name>
</gene>
<protein>
    <submittedName>
        <fullName evidence="3">Uncharacterized protein</fullName>
    </submittedName>
</protein>
<feature type="transmembrane region" description="Helical" evidence="2">
    <location>
        <begin position="476"/>
        <end position="497"/>
    </location>
</feature>
<reference evidence="3" key="1">
    <citation type="journal article" date="2023" name="Mol. Phylogenet. Evol.">
        <title>Genome-scale phylogeny and comparative genomics of the fungal order Sordariales.</title>
        <authorList>
            <person name="Hensen N."/>
            <person name="Bonometti L."/>
            <person name="Westerberg I."/>
            <person name="Brannstrom I.O."/>
            <person name="Guillou S."/>
            <person name="Cros-Aarteil S."/>
            <person name="Calhoun S."/>
            <person name="Haridas S."/>
            <person name="Kuo A."/>
            <person name="Mondo S."/>
            <person name="Pangilinan J."/>
            <person name="Riley R."/>
            <person name="LaButti K."/>
            <person name="Andreopoulos B."/>
            <person name="Lipzen A."/>
            <person name="Chen C."/>
            <person name="Yan M."/>
            <person name="Daum C."/>
            <person name="Ng V."/>
            <person name="Clum A."/>
            <person name="Steindorff A."/>
            <person name="Ohm R.A."/>
            <person name="Martin F."/>
            <person name="Silar P."/>
            <person name="Natvig D.O."/>
            <person name="Lalanne C."/>
            <person name="Gautier V."/>
            <person name="Ament-Velasquez S.L."/>
            <person name="Kruys A."/>
            <person name="Hutchinson M.I."/>
            <person name="Powell A.J."/>
            <person name="Barry K."/>
            <person name="Miller A.N."/>
            <person name="Grigoriev I.V."/>
            <person name="Debuchy R."/>
            <person name="Gladieux P."/>
            <person name="Hiltunen Thoren M."/>
            <person name="Johannesson H."/>
        </authorList>
    </citation>
    <scope>NUCLEOTIDE SEQUENCE</scope>
    <source>
        <strain evidence="3">PSN293</strain>
    </source>
</reference>
<feature type="transmembrane region" description="Helical" evidence="2">
    <location>
        <begin position="509"/>
        <end position="531"/>
    </location>
</feature>
<organism evidence="3 4">
    <name type="scientific">Rhypophila decipiens</name>
    <dbReference type="NCBI Taxonomy" id="261697"/>
    <lineage>
        <taxon>Eukaryota</taxon>
        <taxon>Fungi</taxon>
        <taxon>Dikarya</taxon>
        <taxon>Ascomycota</taxon>
        <taxon>Pezizomycotina</taxon>
        <taxon>Sordariomycetes</taxon>
        <taxon>Sordariomycetidae</taxon>
        <taxon>Sordariales</taxon>
        <taxon>Naviculisporaceae</taxon>
        <taxon>Rhypophila</taxon>
    </lineage>
</organism>
<feature type="transmembrane region" description="Helical" evidence="2">
    <location>
        <begin position="91"/>
        <end position="115"/>
    </location>
</feature>